<sequence>MRTRVTSVVLLTFVWLFLWNEVTPWLVVGGVLTAMIVTTAFPFPKAPWVATVRPYYLALLLGRFVVDVVRASAEVTWIAVRPAEVPRSAVIRVDLRTNSELLMAVTGELVSLVPGSLLIELAPDTSSLYLHVLDGSTPERIDKAIANVRGQEERVVRAFAPRAERIAVCGEDS</sequence>
<dbReference type="PANTHER" id="PTHR34584:SF1">
    <property type="entry name" value="NA(+)_H(+) ANTIPORTER SUBUNIT E1"/>
    <property type="match status" value="1"/>
</dbReference>
<name>A0ABN2VXU8_9ACTN</name>
<proteinExistence type="inferred from homology"/>
<organism evidence="7 8">
    <name type="scientific">Aeromicrobium halocynthiae</name>
    <dbReference type="NCBI Taxonomy" id="560557"/>
    <lineage>
        <taxon>Bacteria</taxon>
        <taxon>Bacillati</taxon>
        <taxon>Actinomycetota</taxon>
        <taxon>Actinomycetes</taxon>
        <taxon>Propionibacteriales</taxon>
        <taxon>Nocardioidaceae</taxon>
        <taxon>Aeromicrobium</taxon>
    </lineage>
</organism>
<evidence type="ECO:0000256" key="4">
    <source>
        <dbReference type="ARBA" id="ARBA00022692"/>
    </source>
</evidence>
<dbReference type="EMBL" id="BAAAPY010000003">
    <property type="protein sequence ID" value="GAA2075950.1"/>
    <property type="molecule type" value="Genomic_DNA"/>
</dbReference>
<evidence type="ECO:0000256" key="5">
    <source>
        <dbReference type="ARBA" id="ARBA00022989"/>
    </source>
</evidence>
<gene>
    <name evidence="7" type="ORF">GCM10009821_13940</name>
</gene>
<protein>
    <submittedName>
        <fullName evidence="7">Na+/H+ antiporter subunit E</fullName>
    </submittedName>
</protein>
<keyword evidence="5" id="KW-1133">Transmembrane helix</keyword>
<accession>A0ABN2VXU8</accession>
<comment type="caution">
    <text evidence="7">The sequence shown here is derived from an EMBL/GenBank/DDBJ whole genome shotgun (WGS) entry which is preliminary data.</text>
</comment>
<dbReference type="NCBIfam" id="NF006521">
    <property type="entry name" value="PRK08965.1-5"/>
    <property type="match status" value="1"/>
</dbReference>
<keyword evidence="8" id="KW-1185">Reference proteome</keyword>
<evidence type="ECO:0000313" key="8">
    <source>
        <dbReference type="Proteomes" id="UP001501480"/>
    </source>
</evidence>
<reference evidence="7 8" key="1">
    <citation type="journal article" date="2019" name="Int. J. Syst. Evol. Microbiol.">
        <title>The Global Catalogue of Microorganisms (GCM) 10K type strain sequencing project: providing services to taxonomists for standard genome sequencing and annotation.</title>
        <authorList>
            <consortium name="The Broad Institute Genomics Platform"/>
            <consortium name="The Broad Institute Genome Sequencing Center for Infectious Disease"/>
            <person name="Wu L."/>
            <person name="Ma J."/>
        </authorList>
    </citation>
    <scope>NUCLEOTIDE SEQUENCE [LARGE SCALE GENOMIC DNA]</scope>
    <source>
        <strain evidence="7 8">JCM 15749</strain>
    </source>
</reference>
<dbReference type="InterPro" id="IPR002758">
    <property type="entry name" value="Cation_antiport_E"/>
</dbReference>
<keyword evidence="4" id="KW-0812">Transmembrane</keyword>
<evidence type="ECO:0000256" key="6">
    <source>
        <dbReference type="ARBA" id="ARBA00023136"/>
    </source>
</evidence>
<evidence type="ECO:0000256" key="1">
    <source>
        <dbReference type="ARBA" id="ARBA00004651"/>
    </source>
</evidence>
<dbReference type="Proteomes" id="UP001501480">
    <property type="component" value="Unassembled WGS sequence"/>
</dbReference>
<evidence type="ECO:0000313" key="7">
    <source>
        <dbReference type="EMBL" id="GAA2075950.1"/>
    </source>
</evidence>
<dbReference type="Pfam" id="PF01899">
    <property type="entry name" value="MNHE"/>
    <property type="match status" value="1"/>
</dbReference>
<comment type="subcellular location">
    <subcellularLocation>
        <location evidence="1">Cell membrane</location>
        <topology evidence="1">Multi-pass membrane protein</topology>
    </subcellularLocation>
</comment>
<dbReference type="RefSeq" id="WP_344326281.1">
    <property type="nucleotide sequence ID" value="NZ_BAAAPY010000003.1"/>
</dbReference>
<comment type="similarity">
    <text evidence="2">Belongs to the CPA3 antiporters (TC 2.A.63) subunit E family.</text>
</comment>
<keyword evidence="3" id="KW-1003">Cell membrane</keyword>
<evidence type="ECO:0000256" key="3">
    <source>
        <dbReference type="ARBA" id="ARBA00022475"/>
    </source>
</evidence>
<dbReference type="PANTHER" id="PTHR34584">
    <property type="entry name" value="NA(+)/H(+) ANTIPORTER SUBUNIT E1"/>
    <property type="match status" value="1"/>
</dbReference>
<evidence type="ECO:0000256" key="2">
    <source>
        <dbReference type="ARBA" id="ARBA00006228"/>
    </source>
</evidence>
<keyword evidence="6" id="KW-0472">Membrane</keyword>